<sequence length="195" mass="21171">MDRRPLSQVRADAVASLVRLVTAPDDASDGTFLRREVAARMIEARAHFITKDGRPDWSGRTYAYREFTREVFSDAGISREDAPTIQAAIRYHSGNLVRKVVPEEDLASAGFTLQESPRERSATRRAERSEATRLVESGGPLEGDDLARAVLLAASVLARASRGSVLGLPAVSRQDVEENLRSLSSRAAHLAGADG</sequence>
<dbReference type="AlphaFoldDB" id="A0A9D5UDE3"/>
<keyword evidence="3" id="KW-1185">Reference proteome</keyword>
<proteinExistence type="predicted"/>
<evidence type="ECO:0000256" key="1">
    <source>
        <dbReference type="SAM" id="MobiDB-lite"/>
    </source>
</evidence>
<evidence type="ECO:0000313" key="2">
    <source>
        <dbReference type="EMBL" id="MBE7702314.1"/>
    </source>
</evidence>
<dbReference type="EMBL" id="JACSPN010000042">
    <property type="protein sequence ID" value="MBE7702314.1"/>
    <property type="molecule type" value="Genomic_DNA"/>
</dbReference>
<dbReference type="RefSeq" id="WP_193721505.1">
    <property type="nucleotide sequence ID" value="NZ_JACSPN010000042.1"/>
</dbReference>
<dbReference type="Proteomes" id="UP000822993">
    <property type="component" value="Unassembled WGS sequence"/>
</dbReference>
<organism evidence="2 3">
    <name type="scientific">Oerskovia douganii</name>
    <dbReference type="NCBI Taxonomy" id="2762210"/>
    <lineage>
        <taxon>Bacteria</taxon>
        <taxon>Bacillati</taxon>
        <taxon>Actinomycetota</taxon>
        <taxon>Actinomycetes</taxon>
        <taxon>Micrococcales</taxon>
        <taxon>Cellulomonadaceae</taxon>
        <taxon>Oerskovia</taxon>
    </lineage>
</organism>
<feature type="compositionally biased region" description="Basic and acidic residues" evidence="1">
    <location>
        <begin position="116"/>
        <end position="133"/>
    </location>
</feature>
<accession>A0A9D5UDE3</accession>
<name>A0A9D5UDE3_9CELL</name>
<reference evidence="2 3" key="1">
    <citation type="submission" date="2020-08" db="EMBL/GenBank/DDBJ databases">
        <title>A Genomic Blueprint of the Chicken Gut Microbiome.</title>
        <authorList>
            <person name="Gilroy R."/>
            <person name="Ravi A."/>
            <person name="Getino M."/>
            <person name="Pursley I."/>
            <person name="Horton D.L."/>
            <person name="Alikhan N.-F."/>
            <person name="Baker D."/>
            <person name="Gharbi K."/>
            <person name="Hall N."/>
            <person name="Watson M."/>
            <person name="Adriaenssens E.M."/>
            <person name="Foster-Nyarko E."/>
            <person name="Jarju S."/>
            <person name="Secka A."/>
            <person name="Antonio M."/>
            <person name="Oren A."/>
            <person name="Chaudhuri R."/>
            <person name="La Ragione R.M."/>
            <person name="Hildebrand F."/>
            <person name="Pallen M.J."/>
        </authorList>
    </citation>
    <scope>NUCLEOTIDE SEQUENCE [LARGE SCALE GENOMIC DNA]</scope>
    <source>
        <strain evidence="2 3">Sa1BUA8</strain>
    </source>
</reference>
<comment type="caution">
    <text evidence="2">The sequence shown here is derived from an EMBL/GenBank/DDBJ whole genome shotgun (WGS) entry which is preliminary data.</text>
</comment>
<feature type="region of interest" description="Disordered" evidence="1">
    <location>
        <begin position="111"/>
        <end position="139"/>
    </location>
</feature>
<gene>
    <name evidence="2" type="ORF">H9623_18645</name>
</gene>
<evidence type="ECO:0000313" key="3">
    <source>
        <dbReference type="Proteomes" id="UP000822993"/>
    </source>
</evidence>
<protein>
    <submittedName>
        <fullName evidence="2">Uncharacterized protein</fullName>
    </submittedName>
</protein>